<evidence type="ECO:0000313" key="3">
    <source>
        <dbReference type="Proteomes" id="UP000784294"/>
    </source>
</evidence>
<comment type="caution">
    <text evidence="2">The sequence shown here is derived from an EMBL/GenBank/DDBJ whole genome shotgun (WGS) entry which is preliminary data.</text>
</comment>
<evidence type="ECO:0000256" key="1">
    <source>
        <dbReference type="SAM" id="MobiDB-lite"/>
    </source>
</evidence>
<gene>
    <name evidence="2" type="ORF">PXEA_LOCUS21776</name>
</gene>
<keyword evidence="3" id="KW-1185">Reference proteome</keyword>
<sequence length="116" mass="12947">MKGKQICRDPELAKQQVGVALAPMYHVVEGPQLGPYRYADISSRPAMYRSGMLSSNPLPLAQNGRREKSEDTTRSEAKCTEVGGFRCDYTICYCASAIRPSDRYHEMRSPAHTNCS</sequence>
<feature type="compositionally biased region" description="Basic and acidic residues" evidence="1">
    <location>
        <begin position="64"/>
        <end position="74"/>
    </location>
</feature>
<dbReference type="EMBL" id="CAAALY010094203">
    <property type="protein sequence ID" value="VEL28336.1"/>
    <property type="molecule type" value="Genomic_DNA"/>
</dbReference>
<reference evidence="2" key="1">
    <citation type="submission" date="2018-11" db="EMBL/GenBank/DDBJ databases">
        <authorList>
            <consortium name="Pathogen Informatics"/>
        </authorList>
    </citation>
    <scope>NUCLEOTIDE SEQUENCE</scope>
</reference>
<feature type="region of interest" description="Disordered" evidence="1">
    <location>
        <begin position="52"/>
        <end position="74"/>
    </location>
</feature>
<evidence type="ECO:0000313" key="2">
    <source>
        <dbReference type="EMBL" id="VEL28336.1"/>
    </source>
</evidence>
<name>A0A3S5A5Q3_9PLAT</name>
<protein>
    <submittedName>
        <fullName evidence="2">Uncharacterized protein</fullName>
    </submittedName>
</protein>
<proteinExistence type="predicted"/>
<organism evidence="2 3">
    <name type="scientific">Protopolystoma xenopodis</name>
    <dbReference type="NCBI Taxonomy" id="117903"/>
    <lineage>
        <taxon>Eukaryota</taxon>
        <taxon>Metazoa</taxon>
        <taxon>Spiralia</taxon>
        <taxon>Lophotrochozoa</taxon>
        <taxon>Platyhelminthes</taxon>
        <taxon>Monogenea</taxon>
        <taxon>Polyopisthocotylea</taxon>
        <taxon>Polystomatidea</taxon>
        <taxon>Polystomatidae</taxon>
        <taxon>Protopolystoma</taxon>
    </lineage>
</organism>
<dbReference type="Proteomes" id="UP000784294">
    <property type="component" value="Unassembled WGS sequence"/>
</dbReference>
<accession>A0A3S5A5Q3</accession>
<dbReference type="AlphaFoldDB" id="A0A3S5A5Q3"/>